<evidence type="ECO:0000256" key="5">
    <source>
        <dbReference type="ARBA" id="ARBA00023274"/>
    </source>
</evidence>
<keyword evidence="5 6" id="KW-0687">Ribonucleoprotein</keyword>
<evidence type="ECO:0000256" key="1">
    <source>
        <dbReference type="ARBA" id="ARBA00006700"/>
    </source>
</evidence>
<dbReference type="InterPro" id="IPR013025">
    <property type="entry name" value="Ribosomal_uL23-like"/>
</dbReference>
<dbReference type="GO" id="GO:0006412">
    <property type="term" value="P:translation"/>
    <property type="evidence" value="ECO:0007669"/>
    <property type="project" value="UniProtKB-UniRule"/>
</dbReference>
<proteinExistence type="inferred from homology"/>
<accession>A0A1H6F776</accession>
<dbReference type="FunFam" id="3.30.70.330:FF:000001">
    <property type="entry name" value="50S ribosomal protein L23"/>
    <property type="match status" value="1"/>
</dbReference>
<dbReference type="OrthoDB" id="9793353at2"/>
<protein>
    <recommendedName>
        <fullName evidence="6">Large ribosomal subunit protein uL23</fullName>
    </recommendedName>
</protein>
<keyword evidence="8" id="KW-1185">Reference proteome</keyword>
<keyword evidence="2 6" id="KW-0699">rRNA-binding</keyword>
<dbReference type="InterPro" id="IPR012678">
    <property type="entry name" value="Ribosomal_uL23/eL15/eS24_sf"/>
</dbReference>
<evidence type="ECO:0000313" key="7">
    <source>
        <dbReference type="EMBL" id="SEH05978.1"/>
    </source>
</evidence>
<dbReference type="GO" id="GO:1990904">
    <property type="term" value="C:ribonucleoprotein complex"/>
    <property type="evidence" value="ECO:0007669"/>
    <property type="project" value="UniProtKB-KW"/>
</dbReference>
<reference evidence="7 8" key="1">
    <citation type="submission" date="2016-10" db="EMBL/GenBank/DDBJ databases">
        <authorList>
            <person name="de Groot N.N."/>
        </authorList>
    </citation>
    <scope>NUCLEOTIDE SEQUENCE [LARGE SCALE GENOMIC DNA]</scope>
    <source>
        <strain evidence="7">MBHS1</strain>
    </source>
</reference>
<dbReference type="Pfam" id="PF00276">
    <property type="entry name" value="Ribosomal_L23"/>
    <property type="match status" value="1"/>
</dbReference>
<dbReference type="GO" id="GO:0003735">
    <property type="term" value="F:structural constituent of ribosome"/>
    <property type="evidence" value="ECO:0007669"/>
    <property type="project" value="InterPro"/>
</dbReference>
<dbReference type="GO" id="GO:0005840">
    <property type="term" value="C:ribosome"/>
    <property type="evidence" value="ECO:0007669"/>
    <property type="project" value="UniProtKB-KW"/>
</dbReference>
<gene>
    <name evidence="6 7" type="primary">rplW</name>
    <name evidence="7" type="ORF">MBHS_01833</name>
</gene>
<dbReference type="SUPFAM" id="SSF54189">
    <property type="entry name" value="Ribosomal proteins S24e, L23 and L15e"/>
    <property type="match status" value="1"/>
</dbReference>
<dbReference type="HAMAP" id="MF_01369_B">
    <property type="entry name" value="Ribosomal_uL23_B"/>
    <property type="match status" value="1"/>
</dbReference>
<dbReference type="AlphaFoldDB" id="A0A1H6F776"/>
<dbReference type="GO" id="GO:0019843">
    <property type="term" value="F:rRNA binding"/>
    <property type="evidence" value="ECO:0007669"/>
    <property type="project" value="UniProtKB-UniRule"/>
</dbReference>
<keyword evidence="3 6" id="KW-0694">RNA-binding</keyword>
<dbReference type="NCBIfam" id="NF004363">
    <property type="entry name" value="PRK05738.2-4"/>
    <property type="match status" value="1"/>
</dbReference>
<dbReference type="Proteomes" id="UP000236724">
    <property type="component" value="Unassembled WGS sequence"/>
</dbReference>
<dbReference type="RefSeq" id="WP_103919825.1">
    <property type="nucleotide sequence ID" value="NZ_FMSV02000407.1"/>
</dbReference>
<dbReference type="InterPro" id="IPR012677">
    <property type="entry name" value="Nucleotide-bd_a/b_plait_sf"/>
</dbReference>
<sequence>MSAVHEIDQARLMEILLSPRVSEKAMQQADKDRQFVFKVASDATKQEVKQAVELLFEVKVNSVQTVVVKGKRKTFGRIAGKRVNWKKAYVCLQEGYDIDFGTE</sequence>
<keyword evidence="4 6" id="KW-0689">Ribosomal protein</keyword>
<name>A0A1H6F776_9GAMM</name>
<evidence type="ECO:0000313" key="8">
    <source>
        <dbReference type="Proteomes" id="UP000236724"/>
    </source>
</evidence>
<evidence type="ECO:0000256" key="6">
    <source>
        <dbReference type="HAMAP-Rule" id="MF_01369"/>
    </source>
</evidence>
<comment type="function">
    <text evidence="6">One of the early assembly proteins it binds 23S rRNA. One of the proteins that surrounds the polypeptide exit tunnel on the outside of the ribosome. Forms the main docking site for trigger factor binding to the ribosome.</text>
</comment>
<comment type="subunit">
    <text evidence="6">Part of the 50S ribosomal subunit. Contacts protein L29, and trigger factor when it is bound to the ribosome.</text>
</comment>
<dbReference type="PANTHER" id="PTHR11620">
    <property type="entry name" value="60S RIBOSOMAL PROTEIN L23A"/>
    <property type="match status" value="1"/>
</dbReference>
<organism evidence="7 8">
    <name type="scientific">Candidatus Venteria ishoeyi</name>
    <dbReference type="NCBI Taxonomy" id="1899563"/>
    <lineage>
        <taxon>Bacteria</taxon>
        <taxon>Pseudomonadati</taxon>
        <taxon>Pseudomonadota</taxon>
        <taxon>Gammaproteobacteria</taxon>
        <taxon>Thiotrichales</taxon>
        <taxon>Thiotrichaceae</taxon>
        <taxon>Venteria</taxon>
    </lineage>
</organism>
<dbReference type="NCBIfam" id="NF004359">
    <property type="entry name" value="PRK05738.1-3"/>
    <property type="match status" value="1"/>
</dbReference>
<evidence type="ECO:0000256" key="3">
    <source>
        <dbReference type="ARBA" id="ARBA00022884"/>
    </source>
</evidence>
<evidence type="ECO:0000256" key="2">
    <source>
        <dbReference type="ARBA" id="ARBA00022730"/>
    </source>
</evidence>
<dbReference type="Gene3D" id="3.30.70.330">
    <property type="match status" value="1"/>
</dbReference>
<comment type="similarity">
    <text evidence="1 6">Belongs to the universal ribosomal protein uL23 family.</text>
</comment>
<evidence type="ECO:0000256" key="4">
    <source>
        <dbReference type="ARBA" id="ARBA00022980"/>
    </source>
</evidence>
<dbReference type="EMBL" id="FMSV02000407">
    <property type="protein sequence ID" value="SEH05978.1"/>
    <property type="molecule type" value="Genomic_DNA"/>
</dbReference>